<dbReference type="Gene3D" id="1.10.287.690">
    <property type="entry name" value="Helix hairpin bin"/>
    <property type="match status" value="1"/>
</dbReference>
<dbReference type="OrthoDB" id="5876545at2759"/>
<dbReference type="EMBL" id="BDGG01000011">
    <property type="protein sequence ID" value="GAV04589.1"/>
    <property type="molecule type" value="Genomic_DNA"/>
</dbReference>
<name>A0A1D1W133_RAMVA</name>
<gene>
    <name evidence="1" type="primary">RvY_14853-1</name>
    <name evidence="1" type="synonym">RvY_14853.1</name>
    <name evidence="1" type="ORF">RvY_14853</name>
</gene>
<dbReference type="InterPro" id="IPR043502">
    <property type="entry name" value="DNA/RNA_pol_sf"/>
</dbReference>
<organism evidence="1 2">
    <name type="scientific">Ramazzottius varieornatus</name>
    <name type="common">Water bear</name>
    <name type="synonym">Tardigrade</name>
    <dbReference type="NCBI Taxonomy" id="947166"/>
    <lineage>
        <taxon>Eukaryota</taxon>
        <taxon>Metazoa</taxon>
        <taxon>Ecdysozoa</taxon>
        <taxon>Tardigrada</taxon>
        <taxon>Eutardigrada</taxon>
        <taxon>Parachela</taxon>
        <taxon>Hypsibioidea</taxon>
        <taxon>Ramazzottiidae</taxon>
        <taxon>Ramazzottius</taxon>
    </lineage>
</organism>
<dbReference type="AlphaFoldDB" id="A0A1D1W133"/>
<keyword evidence="2" id="KW-1185">Reference proteome</keyword>
<comment type="caution">
    <text evidence="1">The sequence shown here is derived from an EMBL/GenBank/DDBJ whole genome shotgun (WGS) entry which is preliminary data.</text>
</comment>
<evidence type="ECO:0008006" key="3">
    <source>
        <dbReference type="Google" id="ProtNLM"/>
    </source>
</evidence>
<dbReference type="Proteomes" id="UP000186922">
    <property type="component" value="Unassembled WGS sequence"/>
</dbReference>
<accession>A0A1D1W133</accession>
<evidence type="ECO:0000313" key="1">
    <source>
        <dbReference type="EMBL" id="GAV04589.1"/>
    </source>
</evidence>
<dbReference type="PANTHER" id="PTHR33568:SF3">
    <property type="entry name" value="DNA-DIRECTED DNA POLYMERASE"/>
    <property type="match status" value="1"/>
</dbReference>
<protein>
    <recommendedName>
        <fullName evidence="3">DNA-directed DNA polymerase</fullName>
    </recommendedName>
</protein>
<dbReference type="SUPFAM" id="SSF56672">
    <property type="entry name" value="DNA/RNA polymerases"/>
    <property type="match status" value="1"/>
</dbReference>
<dbReference type="PANTHER" id="PTHR33568">
    <property type="entry name" value="DNA POLYMERASE"/>
    <property type="match status" value="1"/>
</dbReference>
<proteinExistence type="predicted"/>
<reference evidence="1 2" key="1">
    <citation type="journal article" date="2016" name="Nat. Commun.">
        <title>Extremotolerant tardigrade genome and improved radiotolerance of human cultured cells by tardigrade-unique protein.</title>
        <authorList>
            <person name="Hashimoto T."/>
            <person name="Horikawa D.D."/>
            <person name="Saito Y."/>
            <person name="Kuwahara H."/>
            <person name="Kozuka-Hata H."/>
            <person name="Shin-I T."/>
            <person name="Minakuchi Y."/>
            <person name="Ohishi K."/>
            <person name="Motoyama A."/>
            <person name="Aizu T."/>
            <person name="Enomoto A."/>
            <person name="Kondo K."/>
            <person name="Tanaka S."/>
            <person name="Hara Y."/>
            <person name="Koshikawa S."/>
            <person name="Sagara H."/>
            <person name="Miura T."/>
            <person name="Yokobori S."/>
            <person name="Miyagawa K."/>
            <person name="Suzuki Y."/>
            <person name="Kubo T."/>
            <person name="Oyama M."/>
            <person name="Kohara Y."/>
            <person name="Fujiyama A."/>
            <person name="Arakawa K."/>
            <person name="Katayama T."/>
            <person name="Toyoda A."/>
            <person name="Kunieda T."/>
        </authorList>
    </citation>
    <scope>NUCLEOTIDE SEQUENCE [LARGE SCALE GENOMIC DNA]</scope>
    <source>
        <strain evidence="1 2">YOKOZUNA-1</strain>
    </source>
</reference>
<sequence>MSRCVDLEPNPKRKILVCIVTTSARYGAHELRAAVDHGYTVFKVREVYHWEEVKERLFRPYIDLFYKIKTEASGYPDDGDTDEKKVQYVRDFEEHKGITLKADNIVSNPGLRTLAKLHLNSFWGRFGMQENRANTEFFTEPGKFWQRMLSGESTVTSRGLINDNTVQLSYKSADGFAEPNATVNVVVAAFTTCYARLLPLKYMD</sequence>
<evidence type="ECO:0000313" key="2">
    <source>
        <dbReference type="Proteomes" id="UP000186922"/>
    </source>
</evidence>